<dbReference type="SUPFAM" id="SSF158446">
    <property type="entry name" value="IVS-encoded protein-like"/>
    <property type="match status" value="1"/>
</dbReference>
<gene>
    <name evidence="1" type="ORF">G7034_05405</name>
</gene>
<keyword evidence="2" id="KW-1185">Reference proteome</keyword>
<sequence length="119" mass="13783">MVKRKRHNHRNLKIWQLGTEIMKDVYDITSTFPKKENFRLTSQLTGCAVSMPSNKAEGSARTDKAFSHFLEISLGSSFEHGTQLIAAHHAKYISDKIYKEQDDKNNEFQRMTMSFIETL</sequence>
<reference evidence="1" key="1">
    <citation type="submission" date="2020-03" db="EMBL/GenBank/DDBJ databases">
        <title>Psychroflexus Maritimus sp. nov., isolate from marine sediment.</title>
        <authorList>
            <person name="Zhong Y.-L."/>
        </authorList>
    </citation>
    <scope>NUCLEOTIDE SEQUENCE</scope>
    <source>
        <strain evidence="1">C1</strain>
    </source>
</reference>
<dbReference type="EMBL" id="JAANAS010000039">
    <property type="protein sequence ID" value="NGZ89685.1"/>
    <property type="molecule type" value="Genomic_DNA"/>
</dbReference>
<dbReference type="NCBIfam" id="TIGR02436">
    <property type="entry name" value="four helix bundle protein"/>
    <property type="match status" value="1"/>
</dbReference>
<dbReference type="InterPro" id="IPR012657">
    <property type="entry name" value="23S_rRNA-intervening_sequence"/>
</dbReference>
<dbReference type="InterPro" id="IPR036583">
    <property type="entry name" value="23S_rRNA_IVS_sf"/>
</dbReference>
<protein>
    <submittedName>
        <fullName evidence="1">Four helix bundle protein</fullName>
    </submittedName>
</protein>
<proteinExistence type="predicted"/>
<dbReference type="PANTHER" id="PTHR38471">
    <property type="entry name" value="FOUR HELIX BUNDLE PROTEIN"/>
    <property type="match status" value="1"/>
</dbReference>
<name>A0A967AHY1_9FLAO</name>
<dbReference type="Gene3D" id="1.20.1440.60">
    <property type="entry name" value="23S rRNA-intervening sequence"/>
    <property type="match status" value="1"/>
</dbReference>
<dbReference type="AlphaFoldDB" id="A0A967AHY1"/>
<dbReference type="RefSeq" id="WP_166399943.1">
    <property type="nucleotide sequence ID" value="NZ_JAANAS010000039.1"/>
</dbReference>
<dbReference type="PANTHER" id="PTHR38471:SF2">
    <property type="entry name" value="FOUR HELIX BUNDLE PROTEIN"/>
    <property type="match status" value="1"/>
</dbReference>
<accession>A0A967AHY1</accession>
<comment type="caution">
    <text evidence="1">The sequence shown here is derived from an EMBL/GenBank/DDBJ whole genome shotgun (WGS) entry which is preliminary data.</text>
</comment>
<dbReference type="Pfam" id="PF05635">
    <property type="entry name" value="23S_rRNA_IVP"/>
    <property type="match status" value="1"/>
</dbReference>
<dbReference type="Proteomes" id="UP000643701">
    <property type="component" value="Unassembled WGS sequence"/>
</dbReference>
<evidence type="ECO:0000313" key="2">
    <source>
        <dbReference type="Proteomes" id="UP000643701"/>
    </source>
</evidence>
<organism evidence="1 2">
    <name type="scientific">Psychroflexus maritimus</name>
    <dbReference type="NCBI Taxonomy" id="2714865"/>
    <lineage>
        <taxon>Bacteria</taxon>
        <taxon>Pseudomonadati</taxon>
        <taxon>Bacteroidota</taxon>
        <taxon>Flavobacteriia</taxon>
        <taxon>Flavobacteriales</taxon>
        <taxon>Flavobacteriaceae</taxon>
        <taxon>Psychroflexus</taxon>
    </lineage>
</organism>
<evidence type="ECO:0000313" key="1">
    <source>
        <dbReference type="EMBL" id="NGZ89685.1"/>
    </source>
</evidence>
<dbReference type="CDD" id="cd16377">
    <property type="entry name" value="23S_rRNA_IVP_like"/>
    <property type="match status" value="1"/>
</dbReference>